<gene>
    <name evidence="2" type="ORF">QWE_00575</name>
</gene>
<dbReference type="AlphaFoldDB" id="K2QKA8"/>
<dbReference type="Proteomes" id="UP000007123">
    <property type="component" value="Unassembled WGS sequence"/>
</dbReference>
<proteinExistence type="predicted"/>
<evidence type="ECO:0000256" key="1">
    <source>
        <dbReference type="SAM" id="MobiDB-lite"/>
    </source>
</evidence>
<evidence type="ECO:0000313" key="2">
    <source>
        <dbReference type="EMBL" id="EKF61651.1"/>
    </source>
</evidence>
<keyword evidence="3" id="KW-1185">Reference proteome</keyword>
<feature type="region of interest" description="Disordered" evidence="1">
    <location>
        <begin position="20"/>
        <end position="40"/>
    </location>
</feature>
<evidence type="ECO:0000313" key="3">
    <source>
        <dbReference type="Proteomes" id="UP000007123"/>
    </source>
</evidence>
<organism evidence="2 3">
    <name type="scientific">Agrobacterium albertimagni AOL15</name>
    <dbReference type="NCBI Taxonomy" id="1156935"/>
    <lineage>
        <taxon>Bacteria</taxon>
        <taxon>Pseudomonadati</taxon>
        <taxon>Pseudomonadota</taxon>
        <taxon>Alphaproteobacteria</taxon>
        <taxon>Hyphomicrobiales</taxon>
        <taxon>Rhizobiaceae</taxon>
        <taxon>Rhizobium/Agrobacterium group</taxon>
        <taxon>Agrobacterium</taxon>
    </lineage>
</organism>
<reference evidence="2 3" key="1">
    <citation type="journal article" date="2012" name="J. Bacteriol.">
        <title>Draft Genome Sequence of Agrobacterium albertimagni Strain AOL15.</title>
        <authorList>
            <person name="Trimble W.L."/>
            <person name="Phung le T."/>
            <person name="Meyer F."/>
            <person name="Gilbert J.A."/>
            <person name="Silver S."/>
        </authorList>
    </citation>
    <scope>NUCLEOTIDE SEQUENCE [LARGE SCALE GENOMIC DNA]</scope>
    <source>
        <strain evidence="2 3">AOL15</strain>
    </source>
</reference>
<name>K2QKA8_9HYPH</name>
<protein>
    <submittedName>
        <fullName evidence="2">Uncharacterized protein</fullName>
    </submittedName>
</protein>
<accession>K2QKA8</accession>
<comment type="caution">
    <text evidence="2">The sequence shown here is derived from an EMBL/GenBank/DDBJ whole genome shotgun (WGS) entry which is preliminary data.</text>
</comment>
<dbReference type="EMBL" id="ALJF01000001">
    <property type="protein sequence ID" value="EKF61651.1"/>
    <property type="molecule type" value="Genomic_DNA"/>
</dbReference>
<sequence>MQMHERNLVLMNILRDIAENETHRPAATGATDEESARRVADKEARRAEILGEIFHMLRQQDLARGKTASGPVKLQVLR</sequence>
<dbReference type="PATRIC" id="fig|1156935.5.peg.118"/>